<dbReference type="Proteomes" id="UP000002009">
    <property type="component" value="Chromosome 5"/>
</dbReference>
<dbReference type="SMART" id="SM00717">
    <property type="entry name" value="SANT"/>
    <property type="match status" value="1"/>
</dbReference>
<evidence type="ECO:0000259" key="11">
    <source>
        <dbReference type="PROSITE" id="PS51294"/>
    </source>
</evidence>
<evidence type="ECO:0000256" key="8">
    <source>
        <dbReference type="SAM" id="Coils"/>
    </source>
</evidence>
<proteinExistence type="predicted"/>
<dbReference type="PANTHER" id="PTHR46267">
    <property type="entry name" value="SINGLE MYB HISTONE 4"/>
    <property type="match status" value="1"/>
</dbReference>
<feature type="domain" description="HTH myb-type" evidence="11">
    <location>
        <begin position="69"/>
        <end position="130"/>
    </location>
</feature>
<keyword evidence="3" id="KW-0158">Chromosome</keyword>
<evidence type="ECO:0000313" key="13">
    <source>
        <dbReference type="Proteomes" id="UP000002009"/>
    </source>
</evidence>
<dbReference type="InterPro" id="IPR017930">
    <property type="entry name" value="Myb_dom"/>
</dbReference>
<dbReference type="InterPro" id="IPR009057">
    <property type="entry name" value="Homeodomain-like_sf"/>
</dbReference>
<dbReference type="Pfam" id="PF00249">
    <property type="entry name" value="Myb_DNA-binding"/>
    <property type="match status" value="1"/>
</dbReference>
<dbReference type="GO" id="GO:0003691">
    <property type="term" value="F:double-stranded telomeric DNA binding"/>
    <property type="evidence" value="ECO:0007669"/>
    <property type="project" value="InterPro"/>
</dbReference>
<feature type="domain" description="Myb-like" evidence="10">
    <location>
        <begin position="74"/>
        <end position="126"/>
    </location>
</feature>
<organism evidence="12 13">
    <name type="scientific">Micromonas commoda (strain RCC299 / NOUM17 / CCMP2709)</name>
    <name type="common">Picoplanktonic green alga</name>
    <dbReference type="NCBI Taxonomy" id="296587"/>
    <lineage>
        <taxon>Eukaryota</taxon>
        <taxon>Viridiplantae</taxon>
        <taxon>Chlorophyta</taxon>
        <taxon>Mamiellophyceae</taxon>
        <taxon>Mamiellales</taxon>
        <taxon>Mamiellaceae</taxon>
        <taxon>Micromonas</taxon>
    </lineage>
</organism>
<dbReference type="CDD" id="cd11660">
    <property type="entry name" value="SANT_TRF"/>
    <property type="match status" value="1"/>
</dbReference>
<dbReference type="OrthoDB" id="608866at2759"/>
<evidence type="ECO:0000256" key="1">
    <source>
        <dbReference type="ARBA" id="ARBA00004286"/>
    </source>
</evidence>
<comment type="subcellular location">
    <subcellularLocation>
        <location evidence="1">Chromosome</location>
    </subcellularLocation>
    <subcellularLocation>
        <location evidence="2">Nucleus</location>
        <location evidence="2">Nucleolus</location>
    </subcellularLocation>
</comment>
<keyword evidence="13" id="KW-1185">Reference proteome</keyword>
<dbReference type="GO" id="GO:0005730">
    <property type="term" value="C:nucleolus"/>
    <property type="evidence" value="ECO:0007669"/>
    <property type="project" value="UniProtKB-SubCell"/>
</dbReference>
<dbReference type="SUPFAM" id="SSF46689">
    <property type="entry name" value="Homeodomain-like"/>
    <property type="match status" value="1"/>
</dbReference>
<dbReference type="Gene3D" id="1.10.10.60">
    <property type="entry name" value="Homeodomain-like"/>
    <property type="match status" value="1"/>
</dbReference>
<dbReference type="EMBL" id="CP001326">
    <property type="protein sequence ID" value="ACO63271.1"/>
    <property type="molecule type" value="Genomic_DNA"/>
</dbReference>
<name>C1E5K4_MICCC</name>
<keyword evidence="4" id="KW-0805">Transcription regulation</keyword>
<dbReference type="STRING" id="296587.C1E5K4"/>
<dbReference type="FunFam" id="1.10.10.60:FF:000168">
    <property type="entry name" value="Telomere repeat-binding factor 1"/>
    <property type="match status" value="1"/>
</dbReference>
<dbReference type="KEGG" id="mis:MICPUN_58347"/>
<dbReference type="InterPro" id="IPR001005">
    <property type="entry name" value="SANT/Myb"/>
</dbReference>
<evidence type="ECO:0000259" key="10">
    <source>
        <dbReference type="PROSITE" id="PS50090"/>
    </source>
</evidence>
<feature type="region of interest" description="Disordered" evidence="9">
    <location>
        <begin position="179"/>
        <end position="286"/>
    </location>
</feature>
<dbReference type="AlphaFoldDB" id="C1E5K4"/>
<evidence type="ECO:0000313" key="12">
    <source>
        <dbReference type="EMBL" id="ACO63271.1"/>
    </source>
</evidence>
<dbReference type="InParanoid" id="C1E5K4"/>
<keyword evidence="8" id="KW-0175">Coiled coil</keyword>
<feature type="coiled-coil region" evidence="8">
    <location>
        <begin position="296"/>
        <end position="358"/>
    </location>
</feature>
<accession>C1E5K4</accession>
<evidence type="ECO:0000256" key="4">
    <source>
        <dbReference type="ARBA" id="ARBA00023015"/>
    </source>
</evidence>
<dbReference type="RefSeq" id="XP_002502013.1">
    <property type="nucleotide sequence ID" value="XM_002501967.1"/>
</dbReference>
<keyword evidence="5" id="KW-0238">DNA-binding</keyword>
<dbReference type="GO" id="GO:0005694">
    <property type="term" value="C:chromosome"/>
    <property type="evidence" value="ECO:0007669"/>
    <property type="project" value="UniProtKB-SubCell"/>
</dbReference>
<dbReference type="PROSITE" id="PS51294">
    <property type="entry name" value="HTH_MYB"/>
    <property type="match status" value="1"/>
</dbReference>
<evidence type="ECO:0000256" key="7">
    <source>
        <dbReference type="ARBA" id="ARBA00023242"/>
    </source>
</evidence>
<dbReference type="eggNOG" id="ENOG502QSU2">
    <property type="taxonomic scope" value="Eukaryota"/>
</dbReference>
<protein>
    <submittedName>
        <fullName evidence="12">Uncharacterized protein</fullName>
    </submittedName>
</protein>
<evidence type="ECO:0000256" key="9">
    <source>
        <dbReference type="SAM" id="MobiDB-lite"/>
    </source>
</evidence>
<evidence type="ECO:0000256" key="5">
    <source>
        <dbReference type="ARBA" id="ARBA00023125"/>
    </source>
</evidence>
<dbReference type="GeneID" id="8243676"/>
<dbReference type="PROSITE" id="PS50090">
    <property type="entry name" value="MYB_LIKE"/>
    <property type="match status" value="1"/>
</dbReference>
<keyword evidence="6" id="KW-0804">Transcription</keyword>
<evidence type="ECO:0000256" key="6">
    <source>
        <dbReference type="ARBA" id="ARBA00023163"/>
    </source>
</evidence>
<feature type="region of interest" description="Disordered" evidence="9">
    <location>
        <begin position="121"/>
        <end position="159"/>
    </location>
</feature>
<keyword evidence="7" id="KW-0539">Nucleus</keyword>
<reference evidence="12 13" key="1">
    <citation type="journal article" date="2009" name="Science">
        <title>Green evolution and dynamic adaptations revealed by genomes of the marine picoeukaryotes Micromonas.</title>
        <authorList>
            <person name="Worden A.Z."/>
            <person name="Lee J.H."/>
            <person name="Mock T."/>
            <person name="Rouze P."/>
            <person name="Simmons M.P."/>
            <person name="Aerts A.L."/>
            <person name="Allen A.E."/>
            <person name="Cuvelier M.L."/>
            <person name="Derelle E."/>
            <person name="Everett M.V."/>
            <person name="Foulon E."/>
            <person name="Grimwood J."/>
            <person name="Gundlach H."/>
            <person name="Henrissat B."/>
            <person name="Napoli C."/>
            <person name="McDonald S.M."/>
            <person name="Parker M.S."/>
            <person name="Rombauts S."/>
            <person name="Salamov A."/>
            <person name="Von Dassow P."/>
            <person name="Badger J.H."/>
            <person name="Coutinho P.M."/>
            <person name="Demir E."/>
            <person name="Dubchak I."/>
            <person name="Gentemann C."/>
            <person name="Eikrem W."/>
            <person name="Gready J.E."/>
            <person name="John U."/>
            <person name="Lanier W."/>
            <person name="Lindquist E.A."/>
            <person name="Lucas S."/>
            <person name="Mayer K.F."/>
            <person name="Moreau H."/>
            <person name="Not F."/>
            <person name="Otillar R."/>
            <person name="Panaud O."/>
            <person name="Pangilinan J."/>
            <person name="Paulsen I."/>
            <person name="Piegu B."/>
            <person name="Poliakov A."/>
            <person name="Robbens S."/>
            <person name="Schmutz J."/>
            <person name="Toulza E."/>
            <person name="Wyss T."/>
            <person name="Zelensky A."/>
            <person name="Zhou K."/>
            <person name="Armbrust E.V."/>
            <person name="Bhattacharya D."/>
            <person name="Goodenough U.W."/>
            <person name="Van de Peer Y."/>
            <person name="Grigoriev I.V."/>
        </authorList>
    </citation>
    <scope>NUCLEOTIDE SEQUENCE [LARGE SCALE GENOMIC DNA]</scope>
    <source>
        <strain evidence="13">RCC299 / NOUM17</strain>
    </source>
</reference>
<dbReference type="PANTHER" id="PTHR46267:SF15">
    <property type="entry name" value="WINGED HELIX-TURN-HELIX TRANSCRIPTION REPRESSOR DNA-BINDING PROTEIN-RELATED"/>
    <property type="match status" value="1"/>
</dbReference>
<feature type="compositionally biased region" description="Basic residues" evidence="9">
    <location>
        <begin position="248"/>
        <end position="257"/>
    </location>
</feature>
<sequence length="376" mass="40725">MHSSSVRKNTKKKWGVVNGRSCPILPDVSLERNNEPILPATRNLSHVRVLHCVRRGATARSRRPPASLIMGVPKTKWSPEEEEALRKGVKKYGAGKWRFIQKDPVLGKILNQRSNVDLKDKWRNMYPGHSTADPNPDSVRSRPANTRVDAKISSPLGSHPSCPFGDESFWFFFTLASRTDSSARPASPSQDDDDRKSGSRSRGKSGGGGGRAASDSGGSHHRRGGSAKDHPAKRAGGSGKDNKDHKDHKDHKRRRHEKTAGDANGTHGTHGTHGAKGSEQGSEPYLFLVNGQYRTAEEVTRDAARAVREAERAAAAAEEAAEEAELCEREAWEAERLANELLEEAERQKRASDAAAAATKMGPAAAAAGASTIFAV</sequence>
<evidence type="ECO:0000256" key="2">
    <source>
        <dbReference type="ARBA" id="ARBA00004604"/>
    </source>
</evidence>
<feature type="compositionally biased region" description="Polar residues" evidence="9">
    <location>
        <begin position="179"/>
        <end position="189"/>
    </location>
</feature>
<evidence type="ECO:0000256" key="3">
    <source>
        <dbReference type="ARBA" id="ARBA00022454"/>
    </source>
</evidence>
<dbReference type="OMA" id="NGQYRTA"/>
<gene>
    <name evidence="12" type="ORF">MICPUN_58347</name>
</gene>
<dbReference type="InterPro" id="IPR044597">
    <property type="entry name" value="SMH1-6"/>
</dbReference>